<evidence type="ECO:0000256" key="1">
    <source>
        <dbReference type="SAM" id="MobiDB-lite"/>
    </source>
</evidence>
<keyword evidence="2" id="KW-0732">Signal</keyword>
<evidence type="ECO:0000313" key="3">
    <source>
        <dbReference type="EMBL" id="ERM96547.1"/>
    </source>
</evidence>
<protein>
    <recommendedName>
        <fullName evidence="5">Phytosulfokine-beta</fullName>
    </recommendedName>
</protein>
<evidence type="ECO:0000256" key="2">
    <source>
        <dbReference type="SAM" id="SignalP"/>
    </source>
</evidence>
<dbReference type="AlphaFoldDB" id="W1NL28"/>
<organism evidence="3 4">
    <name type="scientific">Amborella trichopoda</name>
    <dbReference type="NCBI Taxonomy" id="13333"/>
    <lineage>
        <taxon>Eukaryota</taxon>
        <taxon>Viridiplantae</taxon>
        <taxon>Streptophyta</taxon>
        <taxon>Embryophyta</taxon>
        <taxon>Tracheophyta</taxon>
        <taxon>Spermatophyta</taxon>
        <taxon>Magnoliopsida</taxon>
        <taxon>Amborellales</taxon>
        <taxon>Amborellaceae</taxon>
        <taxon>Amborella</taxon>
    </lineage>
</organism>
<accession>W1NL28</accession>
<keyword evidence="4" id="KW-1185">Reference proteome</keyword>
<evidence type="ECO:0008006" key="5">
    <source>
        <dbReference type="Google" id="ProtNLM"/>
    </source>
</evidence>
<feature type="signal peptide" evidence="2">
    <location>
        <begin position="1"/>
        <end position="20"/>
    </location>
</feature>
<reference evidence="4" key="1">
    <citation type="journal article" date="2013" name="Science">
        <title>The Amborella genome and the evolution of flowering plants.</title>
        <authorList>
            <consortium name="Amborella Genome Project"/>
        </authorList>
    </citation>
    <scope>NUCLEOTIDE SEQUENCE [LARGE SCALE GENOMIC DNA]</scope>
</reference>
<feature type="chain" id="PRO_5004806661" description="Phytosulfokine-beta" evidence="2">
    <location>
        <begin position="21"/>
        <end position="85"/>
    </location>
</feature>
<dbReference type="HOGENOM" id="CLU_2515634_0_0_1"/>
<gene>
    <name evidence="3" type="ORF">AMTR_s00001p00268580</name>
</gene>
<feature type="compositionally biased region" description="Acidic residues" evidence="1">
    <location>
        <begin position="63"/>
        <end position="72"/>
    </location>
</feature>
<name>W1NL28_AMBTC</name>
<feature type="region of interest" description="Disordered" evidence="1">
    <location>
        <begin position="37"/>
        <end position="85"/>
    </location>
</feature>
<sequence>MRPSCYLVFFLICFILPSDHQSWGLRTIPKDKNELAVPKMASRSSQHKGLECKNTGKGKEGCQDDGESEESMFENGDYIYTNSHP</sequence>
<dbReference type="EMBL" id="KI397142">
    <property type="protein sequence ID" value="ERM96547.1"/>
    <property type="molecule type" value="Genomic_DNA"/>
</dbReference>
<dbReference type="Proteomes" id="UP000017836">
    <property type="component" value="Unassembled WGS sequence"/>
</dbReference>
<proteinExistence type="predicted"/>
<dbReference type="Gramene" id="ERM96547">
    <property type="protein sequence ID" value="ERM96547"/>
    <property type="gene ID" value="AMTR_s00001p00268580"/>
</dbReference>
<evidence type="ECO:0000313" key="4">
    <source>
        <dbReference type="Proteomes" id="UP000017836"/>
    </source>
</evidence>